<evidence type="ECO:0000313" key="2">
    <source>
        <dbReference type="Proteomes" id="UP001305652"/>
    </source>
</evidence>
<gene>
    <name evidence="1" type="ORF">R6Y96_05490</name>
</gene>
<evidence type="ECO:0000313" key="1">
    <source>
        <dbReference type="EMBL" id="WOX56780.1"/>
    </source>
</evidence>
<organism evidence="1 2">
    <name type="scientific">Methanoculleus receptaculi</name>
    <dbReference type="NCBI Taxonomy" id="394967"/>
    <lineage>
        <taxon>Archaea</taxon>
        <taxon>Methanobacteriati</taxon>
        <taxon>Methanobacteriota</taxon>
        <taxon>Stenosarchaea group</taxon>
        <taxon>Methanomicrobia</taxon>
        <taxon>Methanomicrobiales</taxon>
        <taxon>Methanomicrobiaceae</taxon>
        <taxon>Methanoculleus</taxon>
    </lineage>
</organism>
<reference evidence="1 2" key="1">
    <citation type="submission" date="2023-10" db="EMBL/GenBank/DDBJ databases">
        <title>The complete genome sequence of Methanoculleus receptaculi DSM 18860.</title>
        <authorList>
            <person name="Lai S.-J."/>
            <person name="You Y.-T."/>
            <person name="Chen S.-C."/>
        </authorList>
    </citation>
    <scope>NUCLEOTIDE SEQUENCE [LARGE SCALE GENOMIC DNA]</scope>
    <source>
        <strain evidence="1 2">DSM 18860</strain>
    </source>
</reference>
<protein>
    <submittedName>
        <fullName evidence="1">Uncharacterized protein</fullName>
    </submittedName>
</protein>
<keyword evidence="2" id="KW-1185">Reference proteome</keyword>
<name>A0AAX4FSC1_9EURY</name>
<dbReference type="KEGG" id="mrc:R6Y96_05490"/>
<dbReference type="EMBL" id="CP137642">
    <property type="protein sequence ID" value="WOX56780.1"/>
    <property type="molecule type" value="Genomic_DNA"/>
</dbReference>
<dbReference type="Proteomes" id="UP001305652">
    <property type="component" value="Chromosome"/>
</dbReference>
<proteinExistence type="predicted"/>
<dbReference type="GeneID" id="85732589"/>
<accession>A0AAX4FSC1</accession>
<dbReference type="RefSeq" id="WP_318620191.1">
    <property type="nucleotide sequence ID" value="NZ_CP137642.1"/>
</dbReference>
<sequence>MRPDDGVPLFLVPRAVAEEIRRYGYAVREIHVRRTRNHQYVIETRRGEP</sequence>
<dbReference type="AlphaFoldDB" id="A0AAX4FSC1"/>